<accession>A0ABD3DRY1</accession>
<keyword evidence="2" id="KW-1185">Reference proteome</keyword>
<dbReference type="PANTHER" id="PTHR31900:SF29">
    <property type="entry name" value="FBD-LIKE DOMAIN FAMILY PROTEIN"/>
    <property type="match status" value="1"/>
</dbReference>
<dbReference type="AlphaFoldDB" id="A0ABD3DRY1"/>
<comment type="caution">
    <text evidence="1">The sequence shown here is derived from an EMBL/GenBank/DDBJ whole genome shotgun (WGS) entry which is preliminary data.</text>
</comment>
<dbReference type="Proteomes" id="UP001632038">
    <property type="component" value="Unassembled WGS sequence"/>
</dbReference>
<dbReference type="PANTHER" id="PTHR31900">
    <property type="entry name" value="F-BOX/RNI SUPERFAMILY PROTEIN-RELATED"/>
    <property type="match status" value="1"/>
</dbReference>
<dbReference type="SUPFAM" id="SSF81383">
    <property type="entry name" value="F-box domain"/>
    <property type="match status" value="1"/>
</dbReference>
<dbReference type="Gene3D" id="3.80.10.10">
    <property type="entry name" value="Ribonuclease Inhibitor"/>
    <property type="match status" value="1"/>
</dbReference>
<name>A0ABD3DRY1_9LAMI</name>
<evidence type="ECO:0000313" key="2">
    <source>
        <dbReference type="Proteomes" id="UP001632038"/>
    </source>
</evidence>
<evidence type="ECO:0008006" key="3">
    <source>
        <dbReference type="Google" id="ProtNLM"/>
    </source>
</evidence>
<reference evidence="2" key="1">
    <citation type="journal article" date="2024" name="IScience">
        <title>Strigolactones Initiate the Formation of Haustorium-like Structures in Castilleja.</title>
        <authorList>
            <person name="Buerger M."/>
            <person name="Peterson D."/>
            <person name="Chory J."/>
        </authorList>
    </citation>
    <scope>NUCLEOTIDE SEQUENCE [LARGE SCALE GENOMIC DNA]</scope>
</reference>
<gene>
    <name evidence="1" type="ORF">CASFOL_010218</name>
</gene>
<evidence type="ECO:0000313" key="1">
    <source>
        <dbReference type="EMBL" id="KAL3645038.1"/>
    </source>
</evidence>
<organism evidence="1 2">
    <name type="scientific">Castilleja foliolosa</name>
    <dbReference type="NCBI Taxonomy" id="1961234"/>
    <lineage>
        <taxon>Eukaryota</taxon>
        <taxon>Viridiplantae</taxon>
        <taxon>Streptophyta</taxon>
        <taxon>Embryophyta</taxon>
        <taxon>Tracheophyta</taxon>
        <taxon>Spermatophyta</taxon>
        <taxon>Magnoliopsida</taxon>
        <taxon>eudicotyledons</taxon>
        <taxon>Gunneridae</taxon>
        <taxon>Pentapetalae</taxon>
        <taxon>asterids</taxon>
        <taxon>lamiids</taxon>
        <taxon>Lamiales</taxon>
        <taxon>Orobanchaceae</taxon>
        <taxon>Pedicularideae</taxon>
        <taxon>Castillejinae</taxon>
        <taxon>Castilleja</taxon>
    </lineage>
</organism>
<protein>
    <recommendedName>
        <fullName evidence="3">F-box domain-containing protein</fullName>
    </recommendedName>
</protein>
<sequence>MDRVIRKKGLTAGEGEIQFPEPIIQRIQSFLTGKEAARSAILSKSWHSAWLTRPNLDLDDTYFRKSVDFGFVPIGDFNKYAKNTIRRYEQSNLKIESFNLCMDIGELGSSELAKKLIVKALKIGATRLCLQINSNSFVLPNAVFRAENLVELSVSGCTIKLDDRVVIKCRRLESFSIDFGVRISIDTISKIVSSCPSIEKLSLLSDFYDKNESMWGVVYEGVEERGQRVDAAAAAAATAMAVGIVDNLIPRLRCLELGYVWFKTLCLGDLLSRFPLLKDFTLYLNRQSTNRFDTIFEEGIQISNSSLECIKLLVLERIKNYYIEVRRPRVKFDVPSVRKLTIECAVIPVLSFMSTPPSRQWESHVSIQCDDHNKDGFCFSTLWFNKLSELLTELSRSKTHLSLKGFYKSSFEYKVGDKIIQGLRKHELENLTIDMTNLASFSCYAIFDGLFRLCRPKLITQYYKDKGRYSHHYRNYSDKEKTKFDFLCRTLEEGINFKVSRPTQFMYGLNDLEEVNAQTFDMNDILAEWKPIPFESLLDADAPDEHVQAKQKIRLLLKWKTS</sequence>
<dbReference type="InterPro" id="IPR032675">
    <property type="entry name" value="LRR_dom_sf"/>
</dbReference>
<dbReference type="InterPro" id="IPR036047">
    <property type="entry name" value="F-box-like_dom_sf"/>
</dbReference>
<dbReference type="EMBL" id="JAVIJP010000013">
    <property type="protein sequence ID" value="KAL3645038.1"/>
    <property type="molecule type" value="Genomic_DNA"/>
</dbReference>
<dbReference type="InterPro" id="IPR050232">
    <property type="entry name" value="FBL13/AtMIF1-like"/>
</dbReference>
<dbReference type="SUPFAM" id="SSF52047">
    <property type="entry name" value="RNI-like"/>
    <property type="match status" value="1"/>
</dbReference>
<proteinExistence type="predicted"/>